<evidence type="ECO:0008006" key="3">
    <source>
        <dbReference type="Google" id="ProtNLM"/>
    </source>
</evidence>
<dbReference type="RefSeq" id="WP_191811950.1">
    <property type="nucleotide sequence ID" value="NZ_JACSQT010000002.1"/>
</dbReference>
<sequence length="83" mass="9464">MDGKLKVNYAQYTGIAIDFNPKPIKYILKTSIQDSDLDNDQHLSELIKDANAIIESNKLPNLLQEDETYEIIVRGIDNDELAR</sequence>
<name>A0ABR8QMB6_9BACI</name>
<dbReference type="EMBL" id="JACSQT010000002">
    <property type="protein sequence ID" value="MBD7936569.1"/>
    <property type="molecule type" value="Genomic_DNA"/>
</dbReference>
<comment type="caution">
    <text evidence="1">The sequence shown here is derived from an EMBL/GenBank/DDBJ whole genome shotgun (WGS) entry which is preliminary data.</text>
</comment>
<protein>
    <recommendedName>
        <fullName evidence="3">DUF2922 domain-containing protein</fullName>
    </recommendedName>
</protein>
<keyword evidence="2" id="KW-1185">Reference proteome</keyword>
<evidence type="ECO:0000313" key="1">
    <source>
        <dbReference type="EMBL" id="MBD7936569.1"/>
    </source>
</evidence>
<dbReference type="Proteomes" id="UP000657931">
    <property type="component" value="Unassembled WGS sequence"/>
</dbReference>
<evidence type="ECO:0000313" key="2">
    <source>
        <dbReference type="Proteomes" id="UP000657931"/>
    </source>
</evidence>
<accession>A0ABR8QMB6</accession>
<reference evidence="1 2" key="1">
    <citation type="submission" date="2020-08" db="EMBL/GenBank/DDBJ databases">
        <title>A Genomic Blueprint of the Chicken Gut Microbiome.</title>
        <authorList>
            <person name="Gilroy R."/>
            <person name="Ravi A."/>
            <person name="Getino M."/>
            <person name="Pursley I."/>
            <person name="Horton D.L."/>
            <person name="Alikhan N.-F."/>
            <person name="Baker D."/>
            <person name="Gharbi K."/>
            <person name="Hall N."/>
            <person name="Watson M."/>
            <person name="Adriaenssens E.M."/>
            <person name="Foster-Nyarko E."/>
            <person name="Jarju S."/>
            <person name="Secka A."/>
            <person name="Antonio M."/>
            <person name="Oren A."/>
            <person name="Chaudhuri R."/>
            <person name="La Ragione R.M."/>
            <person name="Hildebrand F."/>
            <person name="Pallen M.J."/>
        </authorList>
    </citation>
    <scope>NUCLEOTIDE SEQUENCE [LARGE SCALE GENOMIC DNA]</scope>
    <source>
        <strain evidence="1 2">Sa5YUA1</strain>
    </source>
</reference>
<gene>
    <name evidence="1" type="ORF">H9655_05980</name>
</gene>
<organism evidence="1 2">
    <name type="scientific">Cytobacillus stercorigallinarum</name>
    <dbReference type="NCBI Taxonomy" id="2762240"/>
    <lineage>
        <taxon>Bacteria</taxon>
        <taxon>Bacillati</taxon>
        <taxon>Bacillota</taxon>
        <taxon>Bacilli</taxon>
        <taxon>Bacillales</taxon>
        <taxon>Bacillaceae</taxon>
        <taxon>Cytobacillus</taxon>
    </lineage>
</organism>
<proteinExistence type="predicted"/>